<dbReference type="EMBL" id="AMYB01000008">
    <property type="protein sequence ID" value="OAC99481.1"/>
    <property type="molecule type" value="Genomic_DNA"/>
</dbReference>
<feature type="compositionally biased region" description="Basic and acidic residues" evidence="1">
    <location>
        <begin position="370"/>
        <end position="384"/>
    </location>
</feature>
<organism evidence="2 3">
    <name type="scientific">Mucor lusitanicus CBS 277.49</name>
    <dbReference type="NCBI Taxonomy" id="747725"/>
    <lineage>
        <taxon>Eukaryota</taxon>
        <taxon>Fungi</taxon>
        <taxon>Fungi incertae sedis</taxon>
        <taxon>Mucoromycota</taxon>
        <taxon>Mucoromycotina</taxon>
        <taxon>Mucoromycetes</taxon>
        <taxon>Mucorales</taxon>
        <taxon>Mucorineae</taxon>
        <taxon>Mucoraceae</taxon>
        <taxon>Mucor</taxon>
    </lineage>
</organism>
<evidence type="ECO:0000313" key="3">
    <source>
        <dbReference type="Proteomes" id="UP000077051"/>
    </source>
</evidence>
<evidence type="ECO:0000256" key="1">
    <source>
        <dbReference type="SAM" id="MobiDB-lite"/>
    </source>
</evidence>
<dbReference type="AlphaFoldDB" id="A0A168I2R2"/>
<keyword evidence="3" id="KW-1185">Reference proteome</keyword>
<feature type="region of interest" description="Disordered" evidence="1">
    <location>
        <begin position="1"/>
        <end position="77"/>
    </location>
</feature>
<dbReference type="Proteomes" id="UP000077051">
    <property type="component" value="Unassembled WGS sequence"/>
</dbReference>
<dbReference type="OrthoDB" id="2280553at2759"/>
<name>A0A168I2R2_MUCCL</name>
<protein>
    <submittedName>
        <fullName evidence="2">Uncharacterized protein</fullName>
    </submittedName>
</protein>
<feature type="compositionally biased region" description="Low complexity" evidence="1">
    <location>
        <begin position="54"/>
        <end position="77"/>
    </location>
</feature>
<feature type="compositionally biased region" description="Low complexity" evidence="1">
    <location>
        <begin position="244"/>
        <end position="267"/>
    </location>
</feature>
<dbReference type="STRING" id="747725.A0A168I2R2"/>
<comment type="caution">
    <text evidence="2">The sequence shown here is derived from an EMBL/GenBank/DDBJ whole genome shotgun (WGS) entry which is preliminary data.</text>
</comment>
<dbReference type="VEuPathDB" id="FungiDB:MUCCIDRAFT_84406"/>
<evidence type="ECO:0000313" key="2">
    <source>
        <dbReference type="EMBL" id="OAC99481.1"/>
    </source>
</evidence>
<sequence>MMATDSGSGSPPPAPSAPDARRPARPQFTERQPADEAIEDARQQRTVNAGAGGVSAASETYSYGPSPSSSSVSSSRSATHSAKLSESNVAAFISGDNEGISLSKQDLPKFQLRSHATKCFPKEISYDSIHHFLRFFKKVISSSGKTIENVWRRYIPLTIPYDLDLWRNQNLLETKSWSAAKGKFTSKFSNAALRLDARREVQTATMRPGETTEKYQIVTCAMNFLNTQKCPISFVKKKSAASRGSSSHASGSSSSSATSSSSSTTGSYCSNHGGSQARHYEKDCRLNKGGFSSASKRVVDKSNVPKKTSGNTFCKWWCGKTWFHGHWCPEYQAMKGSFKVLSVKREADRHQPYSGKRSNNNRRPNKGKGKQRDSESNESDLSRKAMEDKEFKNIRALGGYLTFLSMNKDGSAAKYESVGSTDESSKILSKLVPKIGKF</sequence>
<accession>A0A168I2R2</accession>
<feature type="region of interest" description="Disordered" evidence="1">
    <location>
        <begin position="346"/>
        <end position="384"/>
    </location>
</feature>
<gene>
    <name evidence="2" type="ORF">MUCCIDRAFT_84406</name>
</gene>
<feature type="compositionally biased region" description="Basic residues" evidence="1">
    <location>
        <begin position="359"/>
        <end position="369"/>
    </location>
</feature>
<feature type="region of interest" description="Disordered" evidence="1">
    <location>
        <begin position="244"/>
        <end position="272"/>
    </location>
</feature>
<proteinExistence type="predicted"/>
<reference evidence="2 3" key="1">
    <citation type="submission" date="2015-06" db="EMBL/GenBank/DDBJ databases">
        <title>Expansion of signal transduction pathways in fungi by whole-genome duplication.</title>
        <authorList>
            <consortium name="DOE Joint Genome Institute"/>
            <person name="Corrochano L.M."/>
            <person name="Kuo A."/>
            <person name="Marcet-Houben M."/>
            <person name="Polaino S."/>
            <person name="Salamov A."/>
            <person name="Villalobos J.M."/>
            <person name="Alvarez M.I."/>
            <person name="Avalos J."/>
            <person name="Benito E.P."/>
            <person name="Benoit I."/>
            <person name="Burger G."/>
            <person name="Camino L.P."/>
            <person name="Canovas D."/>
            <person name="Cerda-Olmedo E."/>
            <person name="Cheng J.-F."/>
            <person name="Dominguez A."/>
            <person name="Elias M."/>
            <person name="Eslava A.P."/>
            <person name="Glaser F."/>
            <person name="Grimwood J."/>
            <person name="Gutierrez G."/>
            <person name="Heitman J."/>
            <person name="Henrissat B."/>
            <person name="Iturriaga E.A."/>
            <person name="Lang B.F."/>
            <person name="Lavin J.L."/>
            <person name="Lee S."/>
            <person name="Li W."/>
            <person name="Lindquist E."/>
            <person name="Lopez-Garcia S."/>
            <person name="Luque E.M."/>
            <person name="Marcos A.T."/>
            <person name="Martin J."/>
            <person name="Mccluskey K."/>
            <person name="Medina H.R."/>
            <person name="Miralles-Duran A."/>
            <person name="Miyazaki A."/>
            <person name="Munoz-Torres E."/>
            <person name="Oguiza J.A."/>
            <person name="Ohm R."/>
            <person name="Olmedo M."/>
            <person name="Orejas M."/>
            <person name="Ortiz-Castellanos L."/>
            <person name="Pisabarro A.G."/>
            <person name="Rodriguez-Romero J."/>
            <person name="Ruiz-Herrera J."/>
            <person name="Ruiz-Vazquez R."/>
            <person name="Sanz C."/>
            <person name="Schackwitz W."/>
            <person name="Schmutz J."/>
            <person name="Shahriari M."/>
            <person name="Shelest E."/>
            <person name="Silva-Franco F."/>
            <person name="Soanes D."/>
            <person name="Syed K."/>
            <person name="Tagua V.G."/>
            <person name="Talbot N.J."/>
            <person name="Thon M."/>
            <person name="De Vries R.P."/>
            <person name="Wiebenga A."/>
            <person name="Yadav J.S."/>
            <person name="Braun E.L."/>
            <person name="Baker S."/>
            <person name="Garre V."/>
            <person name="Horwitz B."/>
            <person name="Torres-Martinez S."/>
            <person name="Idnurm A."/>
            <person name="Herrera-Estrella A."/>
            <person name="Gabaldon T."/>
            <person name="Grigoriev I.V."/>
        </authorList>
    </citation>
    <scope>NUCLEOTIDE SEQUENCE [LARGE SCALE GENOMIC DNA]</scope>
    <source>
        <strain evidence="2 3">CBS 277.49</strain>
    </source>
</reference>